<dbReference type="Gene3D" id="1.20.1720.10">
    <property type="entry name" value="Multidrug resistance protein D"/>
    <property type="match status" value="1"/>
</dbReference>
<evidence type="ECO:0000256" key="1">
    <source>
        <dbReference type="ARBA" id="ARBA00004651"/>
    </source>
</evidence>
<dbReference type="PANTHER" id="PTHR42718:SF9">
    <property type="entry name" value="MAJOR FACILITATOR SUPERFAMILY MULTIDRUG TRANSPORTER MFSC"/>
    <property type="match status" value="1"/>
</dbReference>
<dbReference type="PANTHER" id="PTHR42718">
    <property type="entry name" value="MAJOR FACILITATOR SUPERFAMILY MULTIDRUG TRANSPORTER MFSC"/>
    <property type="match status" value="1"/>
</dbReference>
<sequence>MLQNSARWIGFIAMCLGMFMAILDIQIVVTSLPAISAALDIPNEQMSWVQTAYLIAEVIAIPLTGFLTRSFGLRGIFLISLSVFLLASVGCAYSYGFELLIIARTIQGFSGGCLIPLVFSAVFLLFPEKKQAMATTIAGGLAVLAPTIGPTVGGYITDTFDWSWLFLVNIVPGIAALAIAAMTVPREETRLSLLSRLDWAAVILLAVSLTCLEIGLKDGPSDGWTAIPVLVLLIASVLAAGGFIARSLAAATPVARLRLFADRNFAVACGLSFLFGIGLFASVYLMPVFLGLVRGHSPLEIGLTMLVTGAAQLATAPIAVQLERRIDPRLLSLIGFVGFAIGLGMSGFQTTATDFDEMFWPQIVRGVSIMFCLLPPTRLALGLLRAEDVPDGSALFNLMRNLGGAIGIALVDTILWQRAPHHASALGDRVLAKDPEAANFVGIPLDMVPSDGTALSPEMMSFVRPMFEKAGLVLAVNEAWLVIGGLTALGLVLLPAAYPMKPENTHPPGH</sequence>
<dbReference type="GO" id="GO:0022857">
    <property type="term" value="F:transmembrane transporter activity"/>
    <property type="evidence" value="ECO:0007669"/>
    <property type="project" value="InterPro"/>
</dbReference>
<dbReference type="InterPro" id="IPR004638">
    <property type="entry name" value="EmrB-like"/>
</dbReference>
<evidence type="ECO:0000256" key="8">
    <source>
        <dbReference type="SAM" id="Phobius"/>
    </source>
</evidence>
<feature type="transmembrane region" description="Helical" evidence="8">
    <location>
        <begin position="101"/>
        <end position="126"/>
    </location>
</feature>
<comment type="subcellular location">
    <subcellularLocation>
        <location evidence="1">Cell membrane</location>
        <topology evidence="1">Multi-pass membrane protein</topology>
    </subcellularLocation>
</comment>
<dbReference type="EMBL" id="SADE01000004">
    <property type="protein sequence ID" value="RVU33658.1"/>
    <property type="molecule type" value="Genomic_DNA"/>
</dbReference>
<name>A0A437QGH4_9PROT</name>
<evidence type="ECO:0000256" key="3">
    <source>
        <dbReference type="ARBA" id="ARBA00022448"/>
    </source>
</evidence>
<dbReference type="Gene3D" id="1.20.1250.20">
    <property type="entry name" value="MFS general substrate transporter like domains"/>
    <property type="match status" value="1"/>
</dbReference>
<feature type="transmembrane region" description="Helical" evidence="8">
    <location>
        <begin position="197"/>
        <end position="217"/>
    </location>
</feature>
<feature type="transmembrane region" description="Helical" evidence="8">
    <location>
        <begin position="470"/>
        <end position="498"/>
    </location>
</feature>
<evidence type="ECO:0000313" key="11">
    <source>
        <dbReference type="Proteomes" id="UP000287447"/>
    </source>
</evidence>
<evidence type="ECO:0000256" key="4">
    <source>
        <dbReference type="ARBA" id="ARBA00022475"/>
    </source>
</evidence>
<dbReference type="InterPro" id="IPR011701">
    <property type="entry name" value="MFS"/>
</dbReference>
<dbReference type="OrthoDB" id="9771737at2"/>
<comment type="similarity">
    <text evidence="2">Belongs to the major facilitator superfamily. EmrB family.</text>
</comment>
<keyword evidence="5 8" id="KW-0812">Transmembrane</keyword>
<feature type="transmembrane region" description="Helical" evidence="8">
    <location>
        <begin position="332"/>
        <end position="352"/>
    </location>
</feature>
<dbReference type="AlphaFoldDB" id="A0A437QGH4"/>
<dbReference type="GO" id="GO:0005886">
    <property type="term" value="C:plasma membrane"/>
    <property type="evidence" value="ECO:0007669"/>
    <property type="project" value="UniProtKB-SubCell"/>
</dbReference>
<feature type="transmembrane region" description="Helical" evidence="8">
    <location>
        <begin position="47"/>
        <end position="68"/>
    </location>
</feature>
<dbReference type="CDD" id="cd17503">
    <property type="entry name" value="MFS_LmrB_MDR_like"/>
    <property type="match status" value="1"/>
</dbReference>
<keyword evidence="4" id="KW-1003">Cell membrane</keyword>
<protein>
    <submittedName>
        <fullName evidence="10">DHA2 family efflux MFS transporter permease subunit</fullName>
    </submittedName>
</protein>
<dbReference type="SUPFAM" id="SSF103473">
    <property type="entry name" value="MFS general substrate transporter"/>
    <property type="match status" value="1"/>
</dbReference>
<keyword evidence="11" id="KW-1185">Reference proteome</keyword>
<accession>A0A437QGH4</accession>
<feature type="transmembrane region" description="Helical" evidence="8">
    <location>
        <begin position="223"/>
        <end position="245"/>
    </location>
</feature>
<comment type="caution">
    <text evidence="10">The sequence shown here is derived from an EMBL/GenBank/DDBJ whole genome shotgun (WGS) entry which is preliminary data.</text>
</comment>
<dbReference type="InterPro" id="IPR036259">
    <property type="entry name" value="MFS_trans_sf"/>
</dbReference>
<feature type="transmembrane region" description="Helical" evidence="8">
    <location>
        <begin position="358"/>
        <end position="375"/>
    </location>
</feature>
<evidence type="ECO:0000259" key="9">
    <source>
        <dbReference type="PROSITE" id="PS50850"/>
    </source>
</evidence>
<feature type="transmembrane region" description="Helical" evidence="8">
    <location>
        <begin position="265"/>
        <end position="289"/>
    </location>
</feature>
<dbReference type="PROSITE" id="PS50850">
    <property type="entry name" value="MFS"/>
    <property type="match status" value="1"/>
</dbReference>
<dbReference type="RefSeq" id="WP_127767688.1">
    <property type="nucleotide sequence ID" value="NZ_SADE01000004.1"/>
</dbReference>
<dbReference type="NCBIfam" id="TIGR00711">
    <property type="entry name" value="efflux_EmrB"/>
    <property type="match status" value="1"/>
</dbReference>
<reference evidence="11" key="1">
    <citation type="submission" date="2019-01" db="EMBL/GenBank/DDBJ databases">
        <title>Gri0909 isolated from a small marine red alga.</title>
        <authorList>
            <person name="Kim J."/>
            <person name="Jeong S.E."/>
            <person name="Jeon C.O."/>
        </authorList>
    </citation>
    <scope>NUCLEOTIDE SEQUENCE [LARGE SCALE GENOMIC DNA]</scope>
    <source>
        <strain evidence="11">Gri0909</strain>
    </source>
</reference>
<evidence type="ECO:0000256" key="7">
    <source>
        <dbReference type="ARBA" id="ARBA00023136"/>
    </source>
</evidence>
<organism evidence="10 11">
    <name type="scientific">Hwanghaeella grinnelliae</name>
    <dbReference type="NCBI Taxonomy" id="2500179"/>
    <lineage>
        <taxon>Bacteria</taxon>
        <taxon>Pseudomonadati</taxon>
        <taxon>Pseudomonadota</taxon>
        <taxon>Alphaproteobacteria</taxon>
        <taxon>Rhodospirillales</taxon>
        <taxon>Rhodospirillaceae</taxon>
        <taxon>Hwanghaeella</taxon>
    </lineage>
</organism>
<evidence type="ECO:0000256" key="2">
    <source>
        <dbReference type="ARBA" id="ARBA00008537"/>
    </source>
</evidence>
<evidence type="ECO:0000256" key="6">
    <source>
        <dbReference type="ARBA" id="ARBA00022989"/>
    </source>
</evidence>
<evidence type="ECO:0000313" key="10">
    <source>
        <dbReference type="EMBL" id="RVU33658.1"/>
    </source>
</evidence>
<feature type="transmembrane region" description="Helical" evidence="8">
    <location>
        <begin position="301"/>
        <end position="320"/>
    </location>
</feature>
<keyword evidence="6 8" id="KW-1133">Transmembrane helix</keyword>
<keyword evidence="7 8" id="KW-0472">Membrane</keyword>
<feature type="transmembrane region" description="Helical" evidence="8">
    <location>
        <begin position="12"/>
        <end position="35"/>
    </location>
</feature>
<dbReference type="Proteomes" id="UP000287447">
    <property type="component" value="Unassembled WGS sequence"/>
</dbReference>
<feature type="domain" description="Major facilitator superfamily (MFS) profile" evidence="9">
    <location>
        <begin position="10"/>
        <end position="502"/>
    </location>
</feature>
<feature type="transmembrane region" description="Helical" evidence="8">
    <location>
        <begin position="75"/>
        <end position="95"/>
    </location>
</feature>
<dbReference type="InterPro" id="IPR020846">
    <property type="entry name" value="MFS_dom"/>
</dbReference>
<proteinExistence type="inferred from homology"/>
<evidence type="ECO:0000256" key="5">
    <source>
        <dbReference type="ARBA" id="ARBA00022692"/>
    </source>
</evidence>
<feature type="transmembrane region" description="Helical" evidence="8">
    <location>
        <begin position="162"/>
        <end position="185"/>
    </location>
</feature>
<dbReference type="PRINTS" id="PR01036">
    <property type="entry name" value="TCRTETB"/>
</dbReference>
<dbReference type="Pfam" id="PF07690">
    <property type="entry name" value="MFS_1"/>
    <property type="match status" value="1"/>
</dbReference>
<keyword evidence="3" id="KW-0813">Transport</keyword>
<feature type="transmembrane region" description="Helical" evidence="8">
    <location>
        <begin position="133"/>
        <end position="156"/>
    </location>
</feature>
<gene>
    <name evidence="10" type="ORF">EOI86_21110</name>
</gene>